<comment type="caution">
    <text evidence="2">The sequence shown here is derived from an EMBL/GenBank/DDBJ whole genome shotgun (WGS) entry which is preliminary data.</text>
</comment>
<proteinExistence type="predicted"/>
<sequence length="202" mass="22461">MSCLSAARRRTGTDSESSGWKRVPATNPYADITHLFSALLTARRRQTMPIRCAQCANPHAEHCPRCALLARSAGSSTSQFNKVQITCPGRGWHIEKSYQEPGNTVQTLIDSTLFLAEVNLTAARYGRRLGASACQTPKLSRGYRKSKNPPYLYANLSRPMKPKLPSELSLPRRSVDRRHLTIARVIELVLCVSSSSSLFMVR</sequence>
<reference evidence="2 3" key="1">
    <citation type="submission" date="2019-02" db="EMBL/GenBank/DDBJ databases">
        <title>Deep-cultivation of Planctomycetes and their phenomic and genomic characterization uncovers novel biology.</title>
        <authorList>
            <person name="Wiegand S."/>
            <person name="Jogler M."/>
            <person name="Boedeker C."/>
            <person name="Pinto D."/>
            <person name="Vollmers J."/>
            <person name="Rivas-Marin E."/>
            <person name="Kohn T."/>
            <person name="Peeters S.H."/>
            <person name="Heuer A."/>
            <person name="Rast P."/>
            <person name="Oberbeckmann S."/>
            <person name="Bunk B."/>
            <person name="Jeske O."/>
            <person name="Meyerdierks A."/>
            <person name="Storesund J.E."/>
            <person name="Kallscheuer N."/>
            <person name="Luecker S."/>
            <person name="Lage O.M."/>
            <person name="Pohl T."/>
            <person name="Merkel B.J."/>
            <person name="Hornburger P."/>
            <person name="Mueller R.-W."/>
            <person name="Bruemmer F."/>
            <person name="Labrenz M."/>
            <person name="Spormann A.M."/>
            <person name="Op Den Camp H."/>
            <person name="Overmann J."/>
            <person name="Amann R."/>
            <person name="Jetten M.S.M."/>
            <person name="Mascher T."/>
            <person name="Medema M.H."/>
            <person name="Devos D.P."/>
            <person name="Kaster A.-K."/>
            <person name="Ovreas L."/>
            <person name="Rohde M."/>
            <person name="Galperin M.Y."/>
            <person name="Jogler C."/>
        </authorList>
    </citation>
    <scope>NUCLEOTIDE SEQUENCE [LARGE SCALE GENOMIC DNA]</scope>
    <source>
        <strain evidence="2 3">Pla144</strain>
    </source>
</reference>
<evidence type="ECO:0000256" key="1">
    <source>
        <dbReference type="SAM" id="MobiDB-lite"/>
    </source>
</evidence>
<name>A0A5C6C8D0_9BACT</name>
<feature type="region of interest" description="Disordered" evidence="1">
    <location>
        <begin position="1"/>
        <end position="23"/>
    </location>
</feature>
<gene>
    <name evidence="2" type="ORF">Pla144_50020</name>
</gene>
<keyword evidence="3" id="KW-1185">Reference proteome</keyword>
<accession>A0A5C6C8D0</accession>
<organism evidence="2 3">
    <name type="scientific">Bythopirellula polymerisocia</name>
    <dbReference type="NCBI Taxonomy" id="2528003"/>
    <lineage>
        <taxon>Bacteria</taxon>
        <taxon>Pseudomonadati</taxon>
        <taxon>Planctomycetota</taxon>
        <taxon>Planctomycetia</taxon>
        <taxon>Pirellulales</taxon>
        <taxon>Lacipirellulaceae</taxon>
        <taxon>Bythopirellula</taxon>
    </lineage>
</organism>
<dbReference type="Proteomes" id="UP000318437">
    <property type="component" value="Unassembled WGS sequence"/>
</dbReference>
<evidence type="ECO:0000313" key="2">
    <source>
        <dbReference type="EMBL" id="TWU20355.1"/>
    </source>
</evidence>
<protein>
    <submittedName>
        <fullName evidence="2">Uncharacterized protein</fullName>
    </submittedName>
</protein>
<evidence type="ECO:0000313" key="3">
    <source>
        <dbReference type="Proteomes" id="UP000318437"/>
    </source>
</evidence>
<dbReference type="AlphaFoldDB" id="A0A5C6C8D0"/>
<dbReference type="EMBL" id="SJPS01000016">
    <property type="protein sequence ID" value="TWU20355.1"/>
    <property type="molecule type" value="Genomic_DNA"/>
</dbReference>